<reference evidence="1" key="1">
    <citation type="submission" date="2020-01" db="EMBL/GenBank/DDBJ databases">
        <authorList>
            <person name="Meier V. D."/>
            <person name="Meier V D."/>
        </authorList>
    </citation>
    <scope>NUCLEOTIDE SEQUENCE</scope>
    <source>
        <strain evidence="1">HLG_WM_MAG_06</strain>
    </source>
</reference>
<proteinExistence type="predicted"/>
<gene>
    <name evidence="1" type="ORF">HELGO_WM11974</name>
</gene>
<sequence length="246" mass="28228">MKINYSLFLTSVVLILNGCSNKNINPTPYGGNSQNYIKQNEFEKGYESAIKKEKLKWEEQGYQRALAIVRKYSADIRSYEAGKYAIKNKFVTYPKLIALQSNGSIKLKSLGCEIRNDMTVEDIFHYYNQNRDKIPNNSEMLNTYKSSSSQKGFSASPFSQGFSSAPKKIQETMSLPNENKIQRENFIANDAENKRVILALRKTYKSKDVIDKFSLNCKEGNSSYSCEFLSQIEKDLFCKETKICHQ</sequence>
<dbReference type="AlphaFoldDB" id="A0A6S6S4L5"/>
<evidence type="ECO:0000313" key="1">
    <source>
        <dbReference type="EMBL" id="CAA6799821.1"/>
    </source>
</evidence>
<name>A0A6S6S4L5_9BACT</name>
<organism evidence="1">
    <name type="scientific">uncultured Sulfurovum sp</name>
    <dbReference type="NCBI Taxonomy" id="269237"/>
    <lineage>
        <taxon>Bacteria</taxon>
        <taxon>Pseudomonadati</taxon>
        <taxon>Campylobacterota</taxon>
        <taxon>Epsilonproteobacteria</taxon>
        <taxon>Campylobacterales</taxon>
        <taxon>Sulfurovaceae</taxon>
        <taxon>Sulfurovum</taxon>
        <taxon>environmental samples</taxon>
    </lineage>
</organism>
<accession>A0A6S6S4L5</accession>
<dbReference type="EMBL" id="CACVAP010000026">
    <property type="protein sequence ID" value="CAA6799821.1"/>
    <property type="molecule type" value="Genomic_DNA"/>
</dbReference>
<protein>
    <submittedName>
        <fullName evidence="1">Uncharacterized protein</fullName>
    </submittedName>
</protein>